<protein>
    <submittedName>
        <fullName evidence="5">Transcription factor bHLH68-like</fullName>
    </submittedName>
</protein>
<reference evidence="5" key="2">
    <citation type="submission" date="2025-08" db="UniProtKB">
        <authorList>
            <consortium name="RefSeq"/>
        </authorList>
    </citation>
    <scope>IDENTIFICATION</scope>
    <source>
        <tissue evidence="5">Leaf</tissue>
    </source>
</reference>
<sequence length="301" mass="32693">MNRGVLESSLVQQMMGESPTLWNMNNMKAPCPQHTSPLLPSLLSSSSSSSSSSSYYNPLPSNFPMTSLHDHNQEMPESWSQLLMGGLVGENDHQRYSSSAPFQARHIENWGNQMIAYPTGVKQERSCESGYVYGPGNEEIIHASESQWGHMLQASSPKSCVTTIFSSNMLDFSNSKGERKHHQPDNSSECNSTATGSALKKARVVGSSSAQSSFQVRKEKLGDRITALHQLVSPFGKVLSTPYVGSGSGNTKQPVLQGENVTEAKDLRSRGLCLVPVSCTLHVGSDNGADYWAPAFGNGYR</sequence>
<dbReference type="PANTHER" id="PTHR16223:SF53">
    <property type="entry name" value="TRANSCRIPTION FACTOR BHLH68-LIKE"/>
    <property type="match status" value="1"/>
</dbReference>
<dbReference type="InterPro" id="IPR045843">
    <property type="entry name" value="IND-like"/>
</dbReference>
<gene>
    <name evidence="5" type="primary">LOC109716338</name>
</gene>
<dbReference type="AlphaFoldDB" id="A0A6P5FW99"/>
<comment type="subcellular location">
    <subcellularLocation>
        <location evidence="1">Nucleus</location>
    </subcellularLocation>
</comment>
<dbReference type="RefSeq" id="XP_020097305.1">
    <property type="nucleotide sequence ID" value="XM_020241716.1"/>
</dbReference>
<feature type="region of interest" description="Disordered" evidence="3">
    <location>
        <begin position="174"/>
        <end position="195"/>
    </location>
</feature>
<dbReference type="GO" id="GO:0000978">
    <property type="term" value="F:RNA polymerase II cis-regulatory region sequence-specific DNA binding"/>
    <property type="evidence" value="ECO:0007669"/>
    <property type="project" value="TreeGrafter"/>
</dbReference>
<evidence type="ECO:0000256" key="2">
    <source>
        <dbReference type="ARBA" id="ARBA00023242"/>
    </source>
</evidence>
<dbReference type="Proteomes" id="UP000515123">
    <property type="component" value="Linkage group 10"/>
</dbReference>
<proteinExistence type="predicted"/>
<keyword evidence="4" id="KW-1185">Reference proteome</keyword>
<evidence type="ECO:0000313" key="4">
    <source>
        <dbReference type="Proteomes" id="UP000515123"/>
    </source>
</evidence>
<dbReference type="PANTHER" id="PTHR16223">
    <property type="entry name" value="TRANSCRIPTION FACTOR BHLH83-RELATED"/>
    <property type="match status" value="1"/>
</dbReference>
<dbReference type="InterPro" id="IPR045239">
    <property type="entry name" value="bHLH95_bHLH"/>
</dbReference>
<dbReference type="GeneID" id="109716338"/>
<dbReference type="Gramene" id="Aco010793.1.mrna1">
    <property type="protein sequence ID" value="Aco010793.1.mrna1"/>
    <property type="gene ID" value="Aco010793.1.path1"/>
</dbReference>
<evidence type="ECO:0000313" key="5">
    <source>
        <dbReference type="RefSeq" id="XP_020097305.1"/>
    </source>
</evidence>
<dbReference type="GO" id="GO:0005634">
    <property type="term" value="C:nucleus"/>
    <property type="evidence" value="ECO:0007669"/>
    <property type="project" value="UniProtKB-SubCell"/>
</dbReference>
<feature type="compositionally biased region" description="Polar residues" evidence="3">
    <location>
        <begin position="185"/>
        <end position="195"/>
    </location>
</feature>
<dbReference type="OrthoDB" id="1839773at2759"/>
<name>A0A6P5FW99_ANACO</name>
<keyword evidence="2" id="KW-0539">Nucleus</keyword>
<dbReference type="GO" id="GO:0000981">
    <property type="term" value="F:DNA-binding transcription factor activity, RNA polymerase II-specific"/>
    <property type="evidence" value="ECO:0007669"/>
    <property type="project" value="TreeGrafter"/>
</dbReference>
<reference evidence="4" key="1">
    <citation type="journal article" date="2015" name="Nat. Genet.">
        <title>The pineapple genome and the evolution of CAM photosynthesis.</title>
        <authorList>
            <person name="Ming R."/>
            <person name="VanBuren R."/>
            <person name="Wai C.M."/>
            <person name="Tang H."/>
            <person name="Schatz M.C."/>
            <person name="Bowers J.E."/>
            <person name="Lyons E."/>
            <person name="Wang M.L."/>
            <person name="Chen J."/>
            <person name="Biggers E."/>
            <person name="Zhang J."/>
            <person name="Huang L."/>
            <person name="Zhang L."/>
            <person name="Miao W."/>
            <person name="Zhang J."/>
            <person name="Ye Z."/>
            <person name="Miao C."/>
            <person name="Lin Z."/>
            <person name="Wang H."/>
            <person name="Zhou H."/>
            <person name="Yim W.C."/>
            <person name="Priest H.D."/>
            <person name="Zheng C."/>
            <person name="Woodhouse M."/>
            <person name="Edger P.P."/>
            <person name="Guyot R."/>
            <person name="Guo H.B."/>
            <person name="Guo H."/>
            <person name="Zheng G."/>
            <person name="Singh R."/>
            <person name="Sharma A."/>
            <person name="Min X."/>
            <person name="Zheng Y."/>
            <person name="Lee H."/>
            <person name="Gurtowski J."/>
            <person name="Sedlazeck F.J."/>
            <person name="Harkess A."/>
            <person name="McKain M.R."/>
            <person name="Liao Z."/>
            <person name="Fang J."/>
            <person name="Liu J."/>
            <person name="Zhang X."/>
            <person name="Zhang Q."/>
            <person name="Hu W."/>
            <person name="Qin Y."/>
            <person name="Wang K."/>
            <person name="Chen L.Y."/>
            <person name="Shirley N."/>
            <person name="Lin Y.R."/>
            <person name="Liu L.Y."/>
            <person name="Hernandez A.G."/>
            <person name="Wright C.L."/>
            <person name="Bulone V."/>
            <person name="Tuskan G.A."/>
            <person name="Heath K."/>
            <person name="Zee F."/>
            <person name="Moore P.H."/>
            <person name="Sunkar R."/>
            <person name="Leebens-Mack J.H."/>
            <person name="Mockler T."/>
            <person name="Bennetzen J.L."/>
            <person name="Freeling M."/>
            <person name="Sankoff D."/>
            <person name="Paterson A.H."/>
            <person name="Zhu X."/>
            <person name="Yang X."/>
            <person name="Smith J.A."/>
            <person name="Cushman J.C."/>
            <person name="Paull R.E."/>
            <person name="Yu Q."/>
        </authorList>
    </citation>
    <scope>NUCLEOTIDE SEQUENCE [LARGE SCALE GENOMIC DNA]</scope>
    <source>
        <strain evidence="4">cv. F153</strain>
    </source>
</reference>
<evidence type="ECO:0000256" key="1">
    <source>
        <dbReference type="ARBA" id="ARBA00004123"/>
    </source>
</evidence>
<accession>A0A6P5FW99</accession>
<evidence type="ECO:0000256" key="3">
    <source>
        <dbReference type="SAM" id="MobiDB-lite"/>
    </source>
</evidence>
<organism evidence="4 5">
    <name type="scientific">Ananas comosus</name>
    <name type="common">Pineapple</name>
    <name type="synonym">Ananas ananas</name>
    <dbReference type="NCBI Taxonomy" id="4615"/>
    <lineage>
        <taxon>Eukaryota</taxon>
        <taxon>Viridiplantae</taxon>
        <taxon>Streptophyta</taxon>
        <taxon>Embryophyta</taxon>
        <taxon>Tracheophyta</taxon>
        <taxon>Spermatophyta</taxon>
        <taxon>Magnoliopsida</taxon>
        <taxon>Liliopsida</taxon>
        <taxon>Poales</taxon>
        <taxon>Bromeliaceae</taxon>
        <taxon>Bromelioideae</taxon>
        <taxon>Ananas</taxon>
    </lineage>
</organism>
<dbReference type="CDD" id="cd11393">
    <property type="entry name" value="bHLH_AtbHLH_like"/>
    <property type="match status" value="1"/>
</dbReference>